<name>A0A1Y5IEQ7_OSTTA</name>
<feature type="region of interest" description="Disordered" evidence="1">
    <location>
        <begin position="1"/>
        <end position="64"/>
    </location>
</feature>
<feature type="compositionally biased region" description="Polar residues" evidence="1">
    <location>
        <begin position="28"/>
        <end position="45"/>
    </location>
</feature>
<reference evidence="2" key="1">
    <citation type="submission" date="2017-04" db="EMBL/GenBank/DDBJ databases">
        <title>Population genomics of picophytoplankton unveils novel chromosome hypervariability.</title>
        <authorList>
            <consortium name="DOE Joint Genome Institute"/>
            <person name="Blanc-Mathieu R."/>
            <person name="Krasovec M."/>
            <person name="Hebrard M."/>
            <person name="Yau S."/>
            <person name="Desgranges E."/>
            <person name="Martin J."/>
            <person name="Schackwitz W."/>
            <person name="Kuo A."/>
            <person name="Salin G."/>
            <person name="Donnadieu C."/>
            <person name="Desdevises Y."/>
            <person name="Sanchez-Ferandin S."/>
            <person name="Moreau H."/>
            <person name="Rivals E."/>
            <person name="Grigoriev I.V."/>
            <person name="Grimsley N."/>
            <person name="Eyre-Walker A."/>
            <person name="Piganeau G."/>
        </authorList>
    </citation>
    <scope>NUCLEOTIDE SEQUENCE [LARGE SCALE GENOMIC DNA]</scope>
    <source>
        <strain evidence="2">RCC 1115</strain>
    </source>
</reference>
<dbReference type="Proteomes" id="UP000195557">
    <property type="component" value="Unassembled WGS sequence"/>
</dbReference>
<proteinExistence type="predicted"/>
<evidence type="ECO:0000313" key="2">
    <source>
        <dbReference type="EMBL" id="OUS47981.1"/>
    </source>
</evidence>
<organism evidence="2">
    <name type="scientific">Ostreococcus tauri</name>
    <name type="common">Marine green alga</name>
    <dbReference type="NCBI Taxonomy" id="70448"/>
    <lineage>
        <taxon>Eukaryota</taxon>
        <taxon>Viridiplantae</taxon>
        <taxon>Chlorophyta</taxon>
        <taxon>Mamiellophyceae</taxon>
        <taxon>Mamiellales</taxon>
        <taxon>Bathycoccaceae</taxon>
        <taxon>Ostreococcus</taxon>
    </lineage>
</organism>
<sequence>MAGRPEQLTRKYAAPLGTATPCGGANASPKSLRSASLHLPSSRSANRLRRLDTHSARAKSVPHR</sequence>
<dbReference type="EMBL" id="KZ155776">
    <property type="protein sequence ID" value="OUS47981.1"/>
    <property type="molecule type" value="Genomic_DNA"/>
</dbReference>
<accession>A0A1Y5IEQ7</accession>
<gene>
    <name evidence="2" type="ORF">BE221DRAFT_69873</name>
</gene>
<protein>
    <submittedName>
        <fullName evidence="2">Uncharacterized protein</fullName>
    </submittedName>
</protein>
<dbReference type="AlphaFoldDB" id="A0A1Y5IEQ7"/>
<evidence type="ECO:0000256" key="1">
    <source>
        <dbReference type="SAM" id="MobiDB-lite"/>
    </source>
</evidence>